<dbReference type="STRING" id="655863.F0XLV2"/>
<dbReference type="FunFam" id="3.30.2410.10:FF:000003">
    <property type="entry name" value="probable E3 ubiquitin-protein ligase HERC4 isoform X1"/>
    <property type="match status" value="1"/>
</dbReference>
<feature type="compositionally biased region" description="Basic and acidic residues" evidence="6">
    <location>
        <begin position="270"/>
        <end position="294"/>
    </location>
</feature>
<evidence type="ECO:0000313" key="9">
    <source>
        <dbReference type="Proteomes" id="UP000007796"/>
    </source>
</evidence>
<comment type="catalytic activity">
    <reaction evidence="1">
        <text>S-ubiquitinyl-[E2 ubiquitin-conjugating enzyme]-L-cysteine + [acceptor protein]-L-lysine = [E2 ubiquitin-conjugating enzyme]-L-cysteine + N(6)-ubiquitinyl-[acceptor protein]-L-lysine.</text>
        <dbReference type="EC" id="2.3.2.26"/>
    </reaction>
</comment>
<dbReference type="EC" id="2.3.2.26" evidence="2"/>
<evidence type="ECO:0000256" key="6">
    <source>
        <dbReference type="SAM" id="MobiDB-lite"/>
    </source>
</evidence>
<organism evidence="9">
    <name type="scientific">Grosmannia clavigera (strain kw1407 / UAMH 11150)</name>
    <name type="common">Blue stain fungus</name>
    <name type="synonym">Graphiocladiella clavigera</name>
    <dbReference type="NCBI Taxonomy" id="655863"/>
    <lineage>
        <taxon>Eukaryota</taxon>
        <taxon>Fungi</taxon>
        <taxon>Dikarya</taxon>
        <taxon>Ascomycota</taxon>
        <taxon>Pezizomycotina</taxon>
        <taxon>Sordariomycetes</taxon>
        <taxon>Sordariomycetidae</taxon>
        <taxon>Ophiostomatales</taxon>
        <taxon>Ophiostomataceae</taxon>
        <taxon>Leptographium</taxon>
    </lineage>
</organism>
<accession>F0XLV2</accession>
<dbReference type="GeneID" id="25979599"/>
<dbReference type="Proteomes" id="UP000007796">
    <property type="component" value="Unassembled WGS sequence"/>
</dbReference>
<dbReference type="RefSeq" id="XP_014170733.1">
    <property type="nucleotide sequence ID" value="XM_014315258.1"/>
</dbReference>
<dbReference type="Gene3D" id="3.90.1750.10">
    <property type="entry name" value="Hect, E3 ligase catalytic domains"/>
    <property type="match status" value="1"/>
</dbReference>
<dbReference type="InParanoid" id="F0XLV2"/>
<feature type="region of interest" description="Disordered" evidence="6">
    <location>
        <begin position="143"/>
        <end position="210"/>
    </location>
</feature>
<dbReference type="HOGENOM" id="CLU_001858_0_0_1"/>
<dbReference type="GO" id="GO:0000209">
    <property type="term" value="P:protein polyubiquitination"/>
    <property type="evidence" value="ECO:0007669"/>
    <property type="project" value="InterPro"/>
</dbReference>
<reference evidence="8 9" key="1">
    <citation type="journal article" date="2011" name="Proc. Natl. Acad. Sci. U.S.A.">
        <title>Genome and transcriptome analyses of the mountain pine beetle-fungal symbiont Grosmannia clavigera, a lodgepole pine pathogen.</title>
        <authorList>
            <person name="DiGuistini S."/>
            <person name="Wang Y."/>
            <person name="Liao N.Y."/>
            <person name="Taylor G."/>
            <person name="Tanguay P."/>
            <person name="Feau N."/>
            <person name="Henrissat B."/>
            <person name="Chan S.K."/>
            <person name="Hesse-Orce U."/>
            <person name="Alamouti S.M."/>
            <person name="Tsui C.K.M."/>
            <person name="Docking R.T."/>
            <person name="Levasseur A."/>
            <person name="Haridas S."/>
            <person name="Robertson G."/>
            <person name="Birol I."/>
            <person name="Holt R.A."/>
            <person name="Marra M.A."/>
            <person name="Hamelin R.C."/>
            <person name="Hirst M."/>
            <person name="Jones S.J.M."/>
            <person name="Bohlmann J."/>
            <person name="Breuil C."/>
        </authorList>
    </citation>
    <scope>NUCLEOTIDE SEQUENCE [LARGE SCALE GENOMIC DNA]</scope>
    <source>
        <strain evidence="9">kw1407 / UAMH 11150</strain>
    </source>
</reference>
<feature type="region of interest" description="Disordered" evidence="6">
    <location>
        <begin position="263"/>
        <end position="401"/>
    </location>
</feature>
<name>F0XLV2_GROCL</name>
<feature type="active site" description="Glycyl thioester intermediate" evidence="5">
    <location>
        <position position="1296"/>
    </location>
</feature>
<feature type="region of interest" description="Disordered" evidence="6">
    <location>
        <begin position="436"/>
        <end position="470"/>
    </location>
</feature>
<dbReference type="InterPro" id="IPR032353">
    <property type="entry name" value="AZUL"/>
</dbReference>
<feature type="compositionally biased region" description="Low complexity" evidence="6">
    <location>
        <begin position="388"/>
        <end position="398"/>
    </location>
</feature>
<sequence length="1328" mass="147669">MDLTARPPAGHGADAEMLAGLWQHAPFPRLPLDAPAELRELVADVENPRRVYAIHRASRRHNFQLTVQKYIVQLCEGCGASECHNPTCFTCRKRIAGQAPLRRYNATSARTLAVHLASQENPEVGLCASLRLPKTAPAAVRSLRFTPKYPPMTRGDGVSSSSKTTLARAGSPKDRKSATKHGHAVYAGSKDGGTQSEKSTRSKADTASEGLQEAPKFIIVDKPASKDYRSFAANMFGTVAFKMLEWLTPAAIENMTEKAEKLQAGFPASDEGKIRAQEERPRHDATAKEAKDMTGSESVDATGRHDSGAAELAGLDSRATSNGKSRQTTSPTNTRRNSNARLRTQSTKPQRKLSVDAFPPESSNDELLPNLRSPLIPSIQTDGMNHRTPPTKSLKTPTPAIPRPISQLSGAAYFEGVPLEKMPPIMTAEIRPQVGRNQADGSQGSGSESSLEQLGSRSSRSPSSDRSDANQSSVLLDADLLDTTFDTFLPQTLTRLDTETIDFVCDVLQDDHTAEQHLLEPATVAKFHTRVSGQPRPLRRKEKSLVHGQSVRLREGEEWRLFAEQSFFYVLSDPHTLLSSFTKHGQLYDTQTLWYCMLRMTRVAPSLVFHSLWVAAEMLFAPPQALQALCSPTVRLFPQARKFLTNAEAGMLVSICLHALVAAAPPVDSARKLYDMSRIRSQGLSLAVSNSIARQPAELCLQYDDAFSNPLALRLARRLLTAITTRRIFDELMEYDVGRNSSSELDVLDHLFAQLDFLNMDAAYILDFTVADRTLHETRMPTLLLDWARAVMLHDWDGRPDVSGDSPFGGALALIKAIFERRQALLVGDAQFRSEFFAERLDEVETPLSWLTFNSTKQRLHILDFPYIFSPDTLVSYFRAINFSRMSRSFEESSSLQNRMDAIVSPSSLVINPHHKSILQGLLQTASAKYLILDIGRTSVLQDAFDQLWRREERELLRPLKIHLGEEGGEEGLDSGGVQQEFFRMAIAEALDPAYGAFTVDSRTRMAWFSPTTLEEEWKFELVGILVSLALYNGVSLPVTFPKALYRKLLGEPVTELHHISDGWPDLANGLTALLEWNEQDGAVEDIFVRTYEFSVDMFGQPISRVMDASGSWPKIRENVTGTRARSKKNKEASDSGYGPTASTLLEANPGDEAPMVTNANRNAYVTDYIHYLTDVSVRRQFEGFSRGFRACLHAKSLRLLTPALLQSMVEGEQEIDVSELRRQARYVGWDASHRTVRDFWSVVSRYDDVMKRKLLEFVTASDRVPVGGIKNLHFVIQRNGEESGTGGHLPTAYTCYGILLLPVYRDRAVLQERLAMALENAQGFGFA</sequence>
<dbReference type="InterPro" id="IPR035983">
    <property type="entry name" value="Hect_E3_ubiquitin_ligase"/>
</dbReference>
<dbReference type="PANTHER" id="PTHR45700">
    <property type="entry name" value="UBIQUITIN-PROTEIN LIGASE E3C"/>
    <property type="match status" value="1"/>
</dbReference>
<evidence type="ECO:0000313" key="8">
    <source>
        <dbReference type="EMBL" id="EFX01251.1"/>
    </source>
</evidence>
<feature type="compositionally biased region" description="Low complexity" evidence="6">
    <location>
        <begin position="325"/>
        <end position="339"/>
    </location>
</feature>
<feature type="domain" description="HECT" evidence="7">
    <location>
        <begin position="952"/>
        <end position="1328"/>
    </location>
</feature>
<evidence type="ECO:0000256" key="5">
    <source>
        <dbReference type="PROSITE-ProRule" id="PRU00104"/>
    </source>
</evidence>
<protein>
    <recommendedName>
        <fullName evidence="2">HECT-type E3 ubiquitin transferase</fullName>
        <ecNumber evidence="2">2.3.2.26</ecNumber>
    </recommendedName>
</protein>
<dbReference type="InterPro" id="IPR000569">
    <property type="entry name" value="HECT_dom"/>
</dbReference>
<keyword evidence="9" id="KW-1185">Reference proteome</keyword>
<evidence type="ECO:0000256" key="1">
    <source>
        <dbReference type="ARBA" id="ARBA00000885"/>
    </source>
</evidence>
<dbReference type="Pfam" id="PF16558">
    <property type="entry name" value="AZUL"/>
    <property type="match status" value="1"/>
</dbReference>
<dbReference type="SMART" id="SM00119">
    <property type="entry name" value="HECTc"/>
    <property type="match status" value="1"/>
</dbReference>
<dbReference type="PROSITE" id="PS50237">
    <property type="entry name" value="HECT"/>
    <property type="match status" value="1"/>
</dbReference>
<evidence type="ECO:0000256" key="2">
    <source>
        <dbReference type="ARBA" id="ARBA00012485"/>
    </source>
</evidence>
<dbReference type="Pfam" id="PF00632">
    <property type="entry name" value="HECT"/>
    <property type="match status" value="1"/>
</dbReference>
<evidence type="ECO:0000256" key="3">
    <source>
        <dbReference type="ARBA" id="ARBA00022679"/>
    </source>
</evidence>
<dbReference type="eggNOG" id="KOG0941">
    <property type="taxonomic scope" value="Eukaryota"/>
</dbReference>
<feature type="compositionally biased region" description="Low complexity" evidence="6">
    <location>
        <begin position="441"/>
        <end position="462"/>
    </location>
</feature>
<dbReference type="Gene3D" id="6.10.130.10">
    <property type="entry name" value="Ubiquitin-protein ligase E3A, N-terminal zinc-binding domain (AZUL)"/>
    <property type="match status" value="1"/>
</dbReference>
<dbReference type="SUPFAM" id="SSF56204">
    <property type="entry name" value="Hect, E3 ligase catalytic domain"/>
    <property type="match status" value="1"/>
</dbReference>
<dbReference type="Gene3D" id="3.30.2410.10">
    <property type="entry name" value="Hect, E3 ligase catalytic domain"/>
    <property type="match status" value="1"/>
</dbReference>
<dbReference type="Gene3D" id="3.30.2160.10">
    <property type="entry name" value="Hect, E3 ligase catalytic domain"/>
    <property type="match status" value="1"/>
</dbReference>
<evidence type="ECO:0000259" key="7">
    <source>
        <dbReference type="PROSITE" id="PS50237"/>
    </source>
</evidence>
<gene>
    <name evidence="8" type="ORF">CMQ_6193</name>
</gene>
<dbReference type="InterPro" id="IPR042556">
    <property type="entry name" value="AZUL_sf"/>
</dbReference>
<dbReference type="EMBL" id="GL629794">
    <property type="protein sequence ID" value="EFX01251.1"/>
    <property type="molecule type" value="Genomic_DNA"/>
</dbReference>
<keyword evidence="3" id="KW-0808">Transferase</keyword>
<evidence type="ECO:0000256" key="4">
    <source>
        <dbReference type="ARBA" id="ARBA00022786"/>
    </source>
</evidence>
<proteinExistence type="predicted"/>
<dbReference type="InterPro" id="IPR044611">
    <property type="entry name" value="E3A/B/C-like"/>
</dbReference>
<dbReference type="OrthoDB" id="5981550at2759"/>
<dbReference type="PANTHER" id="PTHR45700:SF8">
    <property type="entry name" value="HECT-TYPE E3 UBIQUITIN TRANSFERASE"/>
    <property type="match status" value="1"/>
</dbReference>
<feature type="region of interest" description="Disordered" evidence="6">
    <location>
        <begin position="1121"/>
        <end position="1151"/>
    </location>
</feature>
<dbReference type="GO" id="GO:0061630">
    <property type="term" value="F:ubiquitin protein ligase activity"/>
    <property type="evidence" value="ECO:0007669"/>
    <property type="project" value="UniProtKB-EC"/>
</dbReference>
<keyword evidence="4 5" id="KW-0833">Ubl conjugation pathway</keyword>